<feature type="compositionally biased region" description="Basic and acidic residues" evidence="6">
    <location>
        <begin position="472"/>
        <end position="481"/>
    </location>
</feature>
<protein>
    <recommendedName>
        <fullName evidence="7">DUS-like FMN-binding domain-containing protein</fullName>
    </recommendedName>
</protein>
<dbReference type="Gene3D" id="3.20.20.70">
    <property type="entry name" value="Aldolase class I"/>
    <property type="match status" value="1"/>
</dbReference>
<organism evidence="8 9">
    <name type="scientific">Pseudo-nitzschia multistriata</name>
    <dbReference type="NCBI Taxonomy" id="183589"/>
    <lineage>
        <taxon>Eukaryota</taxon>
        <taxon>Sar</taxon>
        <taxon>Stramenopiles</taxon>
        <taxon>Ochrophyta</taxon>
        <taxon>Bacillariophyta</taxon>
        <taxon>Bacillariophyceae</taxon>
        <taxon>Bacillariophycidae</taxon>
        <taxon>Bacillariales</taxon>
        <taxon>Bacillariaceae</taxon>
        <taxon>Pseudo-nitzschia</taxon>
    </lineage>
</organism>
<dbReference type="EMBL" id="CAACVS010000068">
    <property type="protein sequence ID" value="VEU35747.1"/>
    <property type="molecule type" value="Genomic_DNA"/>
</dbReference>
<dbReference type="GO" id="GO:0017150">
    <property type="term" value="F:tRNA dihydrouridine synthase activity"/>
    <property type="evidence" value="ECO:0007669"/>
    <property type="project" value="InterPro"/>
</dbReference>
<dbReference type="GO" id="GO:0005737">
    <property type="term" value="C:cytoplasm"/>
    <property type="evidence" value="ECO:0007669"/>
    <property type="project" value="TreeGrafter"/>
</dbReference>
<sequence length="514" mass="56792">MHQRPRKIYEKSHLMMTEKKVEGETVAMTPGAVGFSDDVGVAASYPACREKAQLLYRGAALAPMVRASTTPLRLLALRYGADFTYTEELVDRSLSQTIRVENKELQTIDYIKDPAMLPKKTKKKLKADNNRPCLILRIDPNVEKGKLVCQLGTGEPELALDAAKKVVGDVAAIDVNMGCPKKFSVSGGMGSALLKDPDRAARILASLKGLLGPLGKPLSCKIRLLATTKETVDFVETMIRAGADAVAIHARRVGDESTTAADWKSLEEVLEVLRPKHPSINFLVNGDFYDRKERTEFVERTKVDGVLLGRPALYNTSTFLPLETAEIDKTAVIQEYMKYSVRFDSHHKNTKYVVCEMMSHRRTPTGRVPYLPMKFPQGQTVGKTCNCHDLVSLCKLWGVDHSKALATITTGTNVDSECSEATALAPGEHRYEDSYFLKGNQSAMDAKSALASKEDREEKEVPDANSVTQSEDMNKRGDQKSDLVDNVVKVNYIDERAVKRAKISSEEGNGSNMI</sequence>
<dbReference type="PANTHER" id="PTHR45936:SF1">
    <property type="entry name" value="TRNA-DIHYDROURIDINE(20) SYNTHASE [NAD(P)+]-LIKE"/>
    <property type="match status" value="1"/>
</dbReference>
<evidence type="ECO:0000256" key="1">
    <source>
        <dbReference type="ARBA" id="ARBA00001917"/>
    </source>
</evidence>
<gene>
    <name evidence="8" type="ORF">PSNMU_V1.4_AUG-EV-PASAV3_0024930</name>
</gene>
<name>A0A448Z0X7_9STRA</name>
<evidence type="ECO:0000256" key="4">
    <source>
        <dbReference type="ARBA" id="ARBA00022694"/>
    </source>
</evidence>
<comment type="cofactor">
    <cofactor evidence="1">
        <name>FMN</name>
        <dbReference type="ChEBI" id="CHEBI:58210"/>
    </cofactor>
</comment>
<evidence type="ECO:0000256" key="3">
    <source>
        <dbReference type="ARBA" id="ARBA00022643"/>
    </source>
</evidence>
<dbReference type="OrthoDB" id="10262250at2759"/>
<dbReference type="InterPro" id="IPR052582">
    <property type="entry name" value="tRNA-DUS-like"/>
</dbReference>
<dbReference type="AlphaFoldDB" id="A0A448Z0X7"/>
<dbReference type="GO" id="GO:0050660">
    <property type="term" value="F:flavin adenine dinucleotide binding"/>
    <property type="evidence" value="ECO:0007669"/>
    <property type="project" value="InterPro"/>
</dbReference>
<evidence type="ECO:0000313" key="9">
    <source>
        <dbReference type="Proteomes" id="UP000291116"/>
    </source>
</evidence>
<dbReference type="SUPFAM" id="SSF51395">
    <property type="entry name" value="FMN-linked oxidoreductases"/>
    <property type="match status" value="1"/>
</dbReference>
<dbReference type="InterPro" id="IPR035587">
    <property type="entry name" value="DUS-like_FMN-bd"/>
</dbReference>
<feature type="region of interest" description="Disordered" evidence="6">
    <location>
        <begin position="446"/>
        <end position="481"/>
    </location>
</feature>
<evidence type="ECO:0000256" key="6">
    <source>
        <dbReference type="SAM" id="MobiDB-lite"/>
    </source>
</evidence>
<dbReference type="PROSITE" id="PS01136">
    <property type="entry name" value="UPF0034"/>
    <property type="match status" value="1"/>
</dbReference>
<keyword evidence="3" id="KW-0288">FMN</keyword>
<dbReference type="CDD" id="cd02801">
    <property type="entry name" value="DUS_like_FMN"/>
    <property type="match status" value="1"/>
</dbReference>
<dbReference type="InterPro" id="IPR013785">
    <property type="entry name" value="Aldolase_TIM"/>
</dbReference>
<evidence type="ECO:0000256" key="5">
    <source>
        <dbReference type="ARBA" id="ARBA00023002"/>
    </source>
</evidence>
<evidence type="ECO:0000313" key="8">
    <source>
        <dbReference type="EMBL" id="VEU35747.1"/>
    </source>
</evidence>
<proteinExistence type="predicted"/>
<keyword evidence="9" id="KW-1185">Reference proteome</keyword>
<keyword evidence="4" id="KW-0819">tRNA processing</keyword>
<keyword evidence="2" id="KW-0285">Flavoprotein</keyword>
<dbReference type="PANTHER" id="PTHR45936">
    <property type="entry name" value="TRNA-DIHYDROURIDINE(20) SYNTHASE [NAD(P)+]-LIKE"/>
    <property type="match status" value="1"/>
</dbReference>
<keyword evidence="5" id="KW-0560">Oxidoreductase</keyword>
<dbReference type="InterPro" id="IPR018517">
    <property type="entry name" value="tRNA_hU_synthase_CS"/>
</dbReference>
<feature type="domain" description="DUS-like FMN-binding" evidence="7">
    <location>
        <begin position="61"/>
        <end position="352"/>
    </location>
</feature>
<evidence type="ECO:0000259" key="7">
    <source>
        <dbReference type="Pfam" id="PF01207"/>
    </source>
</evidence>
<reference evidence="8 9" key="1">
    <citation type="submission" date="2019-01" db="EMBL/GenBank/DDBJ databases">
        <authorList>
            <person name="Ferrante I. M."/>
        </authorList>
    </citation>
    <scope>NUCLEOTIDE SEQUENCE [LARGE SCALE GENOMIC DNA]</scope>
    <source>
        <strain evidence="8 9">B856</strain>
    </source>
</reference>
<dbReference type="Pfam" id="PF01207">
    <property type="entry name" value="Dus"/>
    <property type="match status" value="1"/>
</dbReference>
<evidence type="ECO:0000256" key="2">
    <source>
        <dbReference type="ARBA" id="ARBA00022630"/>
    </source>
</evidence>
<dbReference type="Proteomes" id="UP000291116">
    <property type="component" value="Unassembled WGS sequence"/>
</dbReference>
<accession>A0A448Z0X7</accession>
<feature type="compositionally biased region" description="Basic and acidic residues" evidence="6">
    <location>
        <begin position="452"/>
        <end position="462"/>
    </location>
</feature>